<accession>A0A516X758</accession>
<dbReference type="RefSeq" id="WP_143909906.1">
    <property type="nucleotide sequence ID" value="NZ_CP041765.1"/>
</dbReference>
<evidence type="ECO:0000313" key="2">
    <source>
        <dbReference type="EMBL" id="QDQ98501.1"/>
    </source>
</evidence>
<evidence type="ECO:0000313" key="3">
    <source>
        <dbReference type="Proteomes" id="UP000317344"/>
    </source>
</evidence>
<reference evidence="2 3" key="1">
    <citation type="submission" date="2019-07" db="EMBL/GenBank/DDBJ databases">
        <title>Tomitella cavernea sp. nov., an actinomycete isolated from soil.</title>
        <authorList>
            <person name="Cheng J."/>
        </authorList>
    </citation>
    <scope>NUCLEOTIDE SEQUENCE [LARGE SCALE GENOMIC DNA]</scope>
    <source>
        <strain evidence="2 3">HY188</strain>
    </source>
</reference>
<dbReference type="AlphaFoldDB" id="A0A516X758"/>
<evidence type="ECO:0008006" key="4">
    <source>
        <dbReference type="Google" id="ProtNLM"/>
    </source>
</evidence>
<protein>
    <recommendedName>
        <fullName evidence="4">Secreted protein</fullName>
    </recommendedName>
</protein>
<organism evidence="2 3">
    <name type="scientific">Tomitella fengzijianii</name>
    <dbReference type="NCBI Taxonomy" id="2597660"/>
    <lineage>
        <taxon>Bacteria</taxon>
        <taxon>Bacillati</taxon>
        <taxon>Actinomycetota</taxon>
        <taxon>Actinomycetes</taxon>
        <taxon>Mycobacteriales</taxon>
        <taxon>Tomitella</taxon>
    </lineage>
</organism>
<reference evidence="2 3" key="2">
    <citation type="submission" date="2019-07" db="EMBL/GenBank/DDBJ databases">
        <authorList>
            <person name="Huang Y."/>
        </authorList>
    </citation>
    <scope>NUCLEOTIDE SEQUENCE [LARGE SCALE GENOMIC DNA]</scope>
    <source>
        <strain evidence="2 3">HY188</strain>
    </source>
</reference>
<keyword evidence="1" id="KW-0732">Signal</keyword>
<sequence>MNTKTMVSGIAAAAAMVLIAAPTAASAAESPDVTPAVHVNDGRLTAEEVGAVTDVKFAPGAMADDELCFGPLVYAGQLTQEQIDKISEGAASGEGMDGVDASQFTAVLPDGLKDVLVEAGFYDPIVGQADGDENLAALTLSFMMSGVGTPNVFEQQGIDLPSGMVLSEDSNTFAYTLDGKEKYTAVGECFTATNDGEGNSTVTGMDIYVRTIGYDVGGGTGGTGGGDAGTGSLGSLFGSLSGSKG</sequence>
<feature type="signal peptide" evidence="1">
    <location>
        <begin position="1"/>
        <end position="27"/>
    </location>
</feature>
<gene>
    <name evidence="2" type="ORF">FO059_15720</name>
</gene>
<dbReference type="KEGG" id="toy:FO059_15720"/>
<proteinExistence type="predicted"/>
<evidence type="ECO:0000256" key="1">
    <source>
        <dbReference type="SAM" id="SignalP"/>
    </source>
</evidence>
<feature type="chain" id="PRO_5022106347" description="Secreted protein" evidence="1">
    <location>
        <begin position="28"/>
        <end position="245"/>
    </location>
</feature>
<dbReference type="EMBL" id="CP041765">
    <property type="protein sequence ID" value="QDQ98501.1"/>
    <property type="molecule type" value="Genomic_DNA"/>
</dbReference>
<dbReference type="Proteomes" id="UP000317344">
    <property type="component" value="Chromosome"/>
</dbReference>
<keyword evidence="3" id="KW-1185">Reference proteome</keyword>
<name>A0A516X758_9ACTN</name>